<accession>A0A4P6YUG7</accession>
<sequence>MKLSIKVICAAICIVGFAIPNASAADDTVNYTTATHVKLHENTDNNSQVDPESPTNVVTPADPNGHKPGVGTAGPLSIDYVSSLNFGMQKTSTVAQQYAAYATIISMDTSKKYVAPYVQVTDNRAMKTGWSLKVAQSTWTSDDSKQLNGATLSLGTQGALTNNLEEPYTNGDYAPVPVNDDIELDDSGEQQIVMTAEESKGFGTWVKTFGALASSSSAFPTEQNDFTNMPLTTGGAQLTVPESNTAGDNTYTTTLTWTLEDTP</sequence>
<organism evidence="3 4">
    <name type="scientific">Periweissella cryptocerci</name>
    <dbReference type="NCBI Taxonomy" id="2506420"/>
    <lineage>
        <taxon>Bacteria</taxon>
        <taxon>Bacillati</taxon>
        <taxon>Bacillota</taxon>
        <taxon>Bacilli</taxon>
        <taxon>Lactobacillales</taxon>
        <taxon>Lactobacillaceae</taxon>
        <taxon>Periweissella</taxon>
    </lineage>
</organism>
<feature type="signal peptide" evidence="1">
    <location>
        <begin position="1"/>
        <end position="24"/>
    </location>
</feature>
<evidence type="ECO:0000259" key="2">
    <source>
        <dbReference type="Pfam" id="PF13731"/>
    </source>
</evidence>
<gene>
    <name evidence="3" type="ORF">EQG49_07850</name>
</gene>
<reference evidence="4" key="1">
    <citation type="submission" date="2019-03" db="EMBL/GenBank/DDBJ databases">
        <title>Weissella sp. 26KH-42 Genome sequencing.</title>
        <authorList>
            <person name="Heo J."/>
            <person name="Kim S.-J."/>
            <person name="Kim J.-S."/>
            <person name="Hong S.-B."/>
            <person name="Kwon S.-W."/>
        </authorList>
    </citation>
    <scope>NUCLEOTIDE SEQUENCE [LARGE SCALE GENOMIC DNA]</scope>
    <source>
        <strain evidence="4">26KH-42</strain>
    </source>
</reference>
<evidence type="ECO:0000313" key="3">
    <source>
        <dbReference type="EMBL" id="QBO36382.1"/>
    </source>
</evidence>
<feature type="domain" description="WxL" evidence="2">
    <location>
        <begin position="28"/>
        <end position="263"/>
    </location>
</feature>
<feature type="chain" id="PRO_5020353131" evidence="1">
    <location>
        <begin position="25"/>
        <end position="263"/>
    </location>
</feature>
<dbReference type="RefSeq" id="WP_133363459.1">
    <property type="nucleotide sequence ID" value="NZ_CP037940.1"/>
</dbReference>
<evidence type="ECO:0000256" key="1">
    <source>
        <dbReference type="SAM" id="SignalP"/>
    </source>
</evidence>
<dbReference type="AlphaFoldDB" id="A0A4P6YUG7"/>
<name>A0A4P6YUG7_9LACO</name>
<dbReference type="InterPro" id="IPR027994">
    <property type="entry name" value="WxL_dom"/>
</dbReference>
<keyword evidence="4" id="KW-1185">Reference proteome</keyword>
<protein>
    <submittedName>
        <fullName evidence="3">WxL domain-containing protein</fullName>
    </submittedName>
</protein>
<evidence type="ECO:0000313" key="4">
    <source>
        <dbReference type="Proteomes" id="UP000292886"/>
    </source>
</evidence>
<dbReference type="EMBL" id="CP037940">
    <property type="protein sequence ID" value="QBO36382.1"/>
    <property type="molecule type" value="Genomic_DNA"/>
</dbReference>
<proteinExistence type="predicted"/>
<dbReference type="Pfam" id="PF13731">
    <property type="entry name" value="WxL"/>
    <property type="match status" value="1"/>
</dbReference>
<dbReference type="KEGG" id="wei:EQG49_07850"/>
<dbReference type="OrthoDB" id="2339326at2"/>
<dbReference type="Proteomes" id="UP000292886">
    <property type="component" value="Chromosome"/>
</dbReference>
<keyword evidence="1" id="KW-0732">Signal</keyword>